<name>A0A4Q1BTM2_TREME</name>
<reference evidence="1 2" key="1">
    <citation type="submission" date="2016-06" db="EMBL/GenBank/DDBJ databases">
        <title>Evolution of pathogenesis and genome organization in the Tremellales.</title>
        <authorList>
            <person name="Cuomo C."/>
            <person name="Litvintseva A."/>
            <person name="Heitman J."/>
            <person name="Chen Y."/>
            <person name="Sun S."/>
            <person name="Springer D."/>
            <person name="Dromer F."/>
            <person name="Young S."/>
            <person name="Zeng Q."/>
            <person name="Chapman S."/>
            <person name="Gujja S."/>
            <person name="Saif S."/>
            <person name="Birren B."/>
        </authorList>
    </citation>
    <scope>NUCLEOTIDE SEQUENCE [LARGE SCALE GENOMIC DNA]</scope>
    <source>
        <strain evidence="1 2">ATCC 28783</strain>
    </source>
</reference>
<gene>
    <name evidence="1" type="ORF">M231_01442</name>
</gene>
<keyword evidence="2" id="KW-1185">Reference proteome</keyword>
<proteinExistence type="predicted"/>
<accession>A0A4Q1BTM2</accession>
<sequence>MADQNSVTSWRTMQESIFARLRETALSYLRLRDLNELHHIPPFMQESGGPWPIADAELWTLCSEVLDGAKDPDMLAEIWKDDSKASFISEVNAIAEGYDYEHAKQDVQNNGGKSSKHNCLVERVEDSSSSKAGYLASYDDKEKNIRYRIHYGDDKGMKISVQNSNGLLEYYSKKEGTPYSFLWVCVPRQNTKTYFSSGPEVPKTGSPTRKTSIIMATETVEVSDNFTIPSRKISRTASEGIPLGGNTRLLGGGERLKQTFILVPPGTELEGNDYEHVIVLQPDDATVEPSNSLVSGSTD</sequence>
<dbReference type="Proteomes" id="UP000289152">
    <property type="component" value="Unassembled WGS sequence"/>
</dbReference>
<dbReference type="AlphaFoldDB" id="A0A4Q1BTM2"/>
<dbReference type="VEuPathDB" id="FungiDB:TREMEDRAFT_62617"/>
<comment type="caution">
    <text evidence="1">The sequence shown here is derived from an EMBL/GenBank/DDBJ whole genome shotgun (WGS) entry which is preliminary data.</text>
</comment>
<dbReference type="EMBL" id="SDIL01000010">
    <property type="protein sequence ID" value="RXK41292.1"/>
    <property type="molecule type" value="Genomic_DNA"/>
</dbReference>
<evidence type="ECO:0000313" key="2">
    <source>
        <dbReference type="Proteomes" id="UP000289152"/>
    </source>
</evidence>
<evidence type="ECO:0000313" key="1">
    <source>
        <dbReference type="EMBL" id="RXK41292.1"/>
    </source>
</evidence>
<dbReference type="InParanoid" id="A0A4Q1BTM2"/>
<organism evidence="1 2">
    <name type="scientific">Tremella mesenterica</name>
    <name type="common">Jelly fungus</name>
    <dbReference type="NCBI Taxonomy" id="5217"/>
    <lineage>
        <taxon>Eukaryota</taxon>
        <taxon>Fungi</taxon>
        <taxon>Dikarya</taxon>
        <taxon>Basidiomycota</taxon>
        <taxon>Agaricomycotina</taxon>
        <taxon>Tremellomycetes</taxon>
        <taxon>Tremellales</taxon>
        <taxon>Tremellaceae</taxon>
        <taxon>Tremella</taxon>
    </lineage>
</organism>
<protein>
    <submittedName>
        <fullName evidence="1">Uncharacterized protein</fullName>
    </submittedName>
</protein>